<dbReference type="AlphaFoldDB" id="V5WGX3"/>
<keyword evidence="2" id="KW-1185">Reference proteome</keyword>
<evidence type="ECO:0000313" key="1">
    <source>
        <dbReference type="EMBL" id="AHC14421.1"/>
    </source>
</evidence>
<dbReference type="EMBL" id="CP006939">
    <property type="protein sequence ID" value="AHC14421.1"/>
    <property type="molecule type" value="Genomic_DNA"/>
</dbReference>
<evidence type="ECO:0000313" key="2">
    <source>
        <dbReference type="Proteomes" id="UP000018680"/>
    </source>
</evidence>
<dbReference type="KEGG" id="slr:L21SP2_1003"/>
<organism evidence="1 2">
    <name type="scientific">Salinispira pacifica</name>
    <dbReference type="NCBI Taxonomy" id="1307761"/>
    <lineage>
        <taxon>Bacteria</taxon>
        <taxon>Pseudomonadati</taxon>
        <taxon>Spirochaetota</taxon>
        <taxon>Spirochaetia</taxon>
        <taxon>Spirochaetales</taxon>
        <taxon>Spirochaetaceae</taxon>
        <taxon>Salinispira</taxon>
    </lineage>
</organism>
<dbReference type="OrthoDB" id="358745at2"/>
<sequence>MNRKPMEIIRGRLEEYFASVWKLLSDTNQYLSRTSLLPQYEGRIRHWRRELQQHANDHETLSEIRREIVTLRKELRQRGYNLRLGQYEISVAGFRSDEAMGLGFTRAVLLDSPSDIYILTGQANHIELKLRLEQDLKWGRHSPEAVVHSLWYRWDNRLLRISGADSETREDFLLLQDRADREPMRYISAFRNH</sequence>
<dbReference type="STRING" id="1307761.L21SP2_1003"/>
<dbReference type="eggNOG" id="ENOG5033VWG">
    <property type="taxonomic scope" value="Bacteria"/>
</dbReference>
<protein>
    <submittedName>
        <fullName evidence="1">Uncharacterized protein</fullName>
    </submittedName>
</protein>
<dbReference type="RefSeq" id="WP_024267351.1">
    <property type="nucleotide sequence ID" value="NC_023035.1"/>
</dbReference>
<dbReference type="Proteomes" id="UP000018680">
    <property type="component" value="Chromosome"/>
</dbReference>
<name>V5WGX3_9SPIO</name>
<gene>
    <name evidence="1" type="ORF">L21SP2_1003</name>
</gene>
<accession>V5WGX3</accession>
<proteinExistence type="predicted"/>
<dbReference type="HOGENOM" id="CLU_1407869_0_0_12"/>
<reference evidence="1 2" key="1">
    <citation type="journal article" date="2015" name="Stand. Genomic Sci.">
        <title>Complete genome sequence and description of Salinispira pacifica gen. nov., sp. nov., a novel spirochaete isolated form a hypersaline microbial mat.</title>
        <authorList>
            <person name="Ben Hania W."/>
            <person name="Joseph M."/>
            <person name="Schumann P."/>
            <person name="Bunk B."/>
            <person name="Fiebig A."/>
            <person name="Sproer C."/>
            <person name="Klenk H.P."/>
            <person name="Fardeau M.L."/>
            <person name="Spring S."/>
        </authorList>
    </citation>
    <scope>NUCLEOTIDE SEQUENCE [LARGE SCALE GENOMIC DNA]</scope>
    <source>
        <strain evidence="1 2">L21-RPul-D2</strain>
    </source>
</reference>